<dbReference type="PANTHER" id="PTHR37507:SF2">
    <property type="entry name" value="SPORULATION PROTEIN YDCC"/>
    <property type="match status" value="1"/>
</dbReference>
<dbReference type="PANTHER" id="PTHR37507">
    <property type="entry name" value="SPORULATION PROTEIN YDCC"/>
    <property type="match status" value="1"/>
</dbReference>
<evidence type="ECO:0000313" key="1">
    <source>
        <dbReference type="EMBL" id="ELY73049.1"/>
    </source>
</evidence>
<dbReference type="Gene3D" id="2.50.20.10">
    <property type="entry name" value="Lipoprotein localisation LolA/LolB/LppX"/>
    <property type="match status" value="1"/>
</dbReference>
<name>L9YG48_NATGS</name>
<proteinExistence type="predicted"/>
<dbReference type="InterPro" id="IPR029046">
    <property type="entry name" value="LolA/LolB/LppX"/>
</dbReference>
<comment type="caution">
    <text evidence="1">The sequence shown here is derived from an EMBL/GenBank/DDBJ whole genome shotgun (WGS) entry which is preliminary data.</text>
</comment>
<dbReference type="SUPFAM" id="SSF89392">
    <property type="entry name" value="Prokaryotic lipoproteins and lipoprotein localization factors"/>
    <property type="match status" value="1"/>
</dbReference>
<dbReference type="InterPro" id="IPR052944">
    <property type="entry name" value="Sporulation_related"/>
</dbReference>
<dbReference type="EMBL" id="AOIC01000019">
    <property type="protein sequence ID" value="ELY73049.1"/>
    <property type="molecule type" value="Genomic_DNA"/>
</dbReference>
<dbReference type="AlphaFoldDB" id="L9YG48"/>
<dbReference type="Proteomes" id="UP000011613">
    <property type="component" value="Unassembled WGS sequence"/>
</dbReference>
<accession>L9YG48</accession>
<sequence length="274" mass="30600">MPTMIGRRLVAVFAVLAVLAVLGGFTALEPHASERDEPMPKELFESVFVHADDLESVHGDRTTEIVVGTGSDAETHSQRVEVVERPYTEYRSEVLESADPDRVGDVYVSTASINWWYDPDANVADYFAPTEPFDDDAVRADRADHAERQQRLSDLEYEGVETVADRKTHVLTVEAETESATDGVSVLVGDTEFVYALETVDPSDELEVHEQRLWIDAEYEFPLKQVLVLKADTENERYVMTEQFESVTFNGDVDEETFAFEPPENATVTDLGGG</sequence>
<reference evidence="1 2" key="1">
    <citation type="journal article" date="2014" name="PLoS Genet.">
        <title>Phylogenetically driven sequencing of extremely halophilic archaea reveals strategies for static and dynamic osmo-response.</title>
        <authorList>
            <person name="Becker E.A."/>
            <person name="Seitzer P.M."/>
            <person name="Tritt A."/>
            <person name="Larsen D."/>
            <person name="Krusor M."/>
            <person name="Yao A.I."/>
            <person name="Wu D."/>
            <person name="Madern D."/>
            <person name="Eisen J.A."/>
            <person name="Darling A.E."/>
            <person name="Facciotti M.T."/>
        </authorList>
    </citation>
    <scope>NUCLEOTIDE SEQUENCE [LARGE SCALE GENOMIC DNA]</scope>
    <source>
        <strain evidence="1 2">SP2</strain>
    </source>
</reference>
<evidence type="ECO:0000313" key="2">
    <source>
        <dbReference type="Proteomes" id="UP000011613"/>
    </source>
</evidence>
<gene>
    <name evidence="1" type="ORF">C490_01864</name>
</gene>
<evidence type="ECO:0008006" key="3">
    <source>
        <dbReference type="Google" id="ProtNLM"/>
    </source>
</evidence>
<organism evidence="1 2">
    <name type="scientific">Natronobacterium gregoryi (strain ATCC 43098 / DSM 3393 / CCM 3738 / CIP 104747 / IAM 13177 / JCM 8860 / NBRC 102187 / NCIMB 2189 / SP2)</name>
    <dbReference type="NCBI Taxonomy" id="797304"/>
    <lineage>
        <taxon>Archaea</taxon>
        <taxon>Methanobacteriati</taxon>
        <taxon>Methanobacteriota</taxon>
        <taxon>Stenosarchaea group</taxon>
        <taxon>Halobacteria</taxon>
        <taxon>Halobacteriales</taxon>
        <taxon>Natrialbaceae</taxon>
        <taxon>Natronobacterium</taxon>
    </lineage>
</organism>
<protein>
    <recommendedName>
        <fullName evidence="3">Outer membrane lipoprotein-sorting protein</fullName>
    </recommendedName>
</protein>